<dbReference type="EMBL" id="CP002831">
    <property type="protein sequence ID" value="AFC26329.1"/>
    <property type="molecule type" value="Genomic_DNA"/>
</dbReference>
<keyword evidence="2" id="KW-1185">Reference proteome</keyword>
<sequence>MTTKDKQAHTFRNQSTARKAIFDLEYNIQPITKGSYKIICVVEGIDDIPFYRPFVHEIFCNKIESLSTLDVGFLISSGKAENLALHKTIKKNPAKYSGKHTIYYMHFVDRDFDQLLCTLNHKLKTSSDISYIDESTKARNLFLTKYYSFESYFLETLPNIKGSTFDRLLERIREYYTMKNSNAKTENKKIIAGCKLLSRDDFSSKIAPLKSEGEQVLNFIRKIGSLQLLKHKLEVEHKIKVEIQDEDSKKKPTIYKELLSNASQESINNAFKNAYPNLNELNSIISQNKSHPNSTLIQNEYETILQKTSDLSYLSIFKGKENQYLYKYLIGEFIKKDRVNSMQPLAFLTPKSAGITNNLTYYFHQERIFPQDIKDFLEENYKQFINEQSA</sequence>
<dbReference type="OrthoDB" id="794548at2"/>
<organism evidence="1 2">
    <name type="scientific">Saprospira grandis (strain Lewin)</name>
    <dbReference type="NCBI Taxonomy" id="984262"/>
    <lineage>
        <taxon>Bacteria</taxon>
        <taxon>Pseudomonadati</taxon>
        <taxon>Bacteroidota</taxon>
        <taxon>Saprospiria</taxon>
        <taxon>Saprospirales</taxon>
        <taxon>Saprospiraceae</taxon>
        <taxon>Saprospira</taxon>
    </lineage>
</organism>
<evidence type="ECO:0000313" key="1">
    <source>
        <dbReference type="EMBL" id="AFC26329.1"/>
    </source>
</evidence>
<proteinExistence type="predicted"/>
<evidence type="ECO:0000313" key="2">
    <source>
        <dbReference type="Proteomes" id="UP000007519"/>
    </source>
</evidence>
<accession>H6L5S9</accession>
<dbReference type="KEGG" id="sgn:SGRA_3605"/>
<evidence type="ECO:0008006" key="3">
    <source>
        <dbReference type="Google" id="ProtNLM"/>
    </source>
</evidence>
<dbReference type="HOGENOM" id="CLU_703765_0_0_10"/>
<dbReference type="RefSeq" id="WP_015693919.1">
    <property type="nucleotide sequence ID" value="NC_016940.1"/>
</dbReference>
<dbReference type="Proteomes" id="UP000007519">
    <property type="component" value="Chromosome"/>
</dbReference>
<dbReference type="AlphaFoldDB" id="H6L5S9"/>
<gene>
    <name evidence="1" type="ordered locus">SGRA_3605</name>
</gene>
<reference evidence="1 2" key="1">
    <citation type="journal article" date="2012" name="Stand. Genomic Sci.">
        <title>Complete genome sequencing and analysis of Saprospira grandis str. Lewin, a predatory marine bacterium.</title>
        <authorList>
            <person name="Saw J.H."/>
            <person name="Yuryev A."/>
            <person name="Kanbe M."/>
            <person name="Hou S."/>
            <person name="Young A.G."/>
            <person name="Aizawa S."/>
            <person name="Alam M."/>
        </authorList>
    </citation>
    <scope>NUCLEOTIDE SEQUENCE [LARGE SCALE GENOMIC DNA]</scope>
    <source>
        <strain evidence="1 2">Lewin</strain>
    </source>
</reference>
<name>H6L5S9_SAPGL</name>
<protein>
    <recommendedName>
        <fullName evidence="3">DUF4435 domain-containing protein</fullName>
    </recommendedName>
</protein>
<dbReference type="STRING" id="984262.SGRA_3605"/>